<dbReference type="EMBL" id="CP016543">
    <property type="protein sequence ID" value="ANU21878.1"/>
    <property type="molecule type" value="Genomic_DNA"/>
</dbReference>
<dbReference type="InterPro" id="IPR000073">
    <property type="entry name" value="AB_hydrolase_1"/>
</dbReference>
<reference evidence="3" key="1">
    <citation type="submission" date="2016-10" db="EMBL/GenBank/DDBJ databases">
        <authorList>
            <person name="See-Too W.S."/>
        </authorList>
    </citation>
    <scope>NUCLEOTIDE SEQUENCE</scope>
    <source>
        <strain evidence="3">DSM 22276</strain>
    </source>
</reference>
<dbReference type="AlphaFoldDB" id="A0A1C7EDP9"/>
<accession>A0A1C7EDP9</accession>
<evidence type="ECO:0000259" key="2">
    <source>
        <dbReference type="Pfam" id="PF12697"/>
    </source>
</evidence>
<comment type="similarity">
    <text evidence="1">Belongs to the AB hydrolase superfamily.</text>
</comment>
<evidence type="ECO:0000313" key="4">
    <source>
        <dbReference type="Proteomes" id="UP000092495"/>
    </source>
</evidence>
<sequence>MNQNVLTRNNVRIIGSGKQAMIFAPGFGCDQTVWNLVVKSFEKDYQIVLFDYVGLGLSDVKAYDSDKYSKLSGYVQDVLDVCSTLNLKNAILVGHSVGAMVGMLASLRKPEYFSHLIMISPSACYLNDPPGYIGGFEKEDLIGLMDLMAKNYIGWANIFSATALNNPNLPKVGKEIEDRFCSTDPVIARNFAEACFFADNRQDLSKVSLPTLILQCANDIIAPESAGEYMNQRLPNSTINYMNATGHFPHMSHPEETTQLIREYLLETSVSLEKEDVGGLT</sequence>
<protein>
    <submittedName>
        <fullName evidence="3">Sigma factor SigB regulation protein RsbQ</fullName>
    </submittedName>
</protein>
<feature type="domain" description="AB hydrolase-1" evidence="2">
    <location>
        <begin position="22"/>
        <end position="257"/>
    </location>
</feature>
<dbReference type="Gene3D" id="3.40.50.1820">
    <property type="entry name" value="alpha/beta hydrolase"/>
    <property type="match status" value="1"/>
</dbReference>
<keyword evidence="4" id="KW-1185">Reference proteome</keyword>
<dbReference type="Proteomes" id="UP000092495">
    <property type="component" value="Chromosome"/>
</dbReference>
<organism evidence="3 4">
    <name type="scientific">Planococcus donghaensis</name>
    <dbReference type="NCBI Taxonomy" id="414778"/>
    <lineage>
        <taxon>Bacteria</taxon>
        <taxon>Bacillati</taxon>
        <taxon>Bacillota</taxon>
        <taxon>Bacilli</taxon>
        <taxon>Bacillales</taxon>
        <taxon>Caryophanaceae</taxon>
        <taxon>Planococcus</taxon>
    </lineage>
</organism>
<proteinExistence type="inferred from homology"/>
<evidence type="ECO:0000313" key="3">
    <source>
        <dbReference type="EMBL" id="ANU21878.1"/>
    </source>
</evidence>
<dbReference type="KEGG" id="pdg:BCM40_00370"/>
<name>A0A1C7EDP9_9BACL</name>
<dbReference type="PANTHER" id="PTHR43039">
    <property type="entry name" value="ESTERASE-RELATED"/>
    <property type="match status" value="1"/>
</dbReference>
<dbReference type="STRING" id="414778.BCM40_00370"/>
<evidence type="ECO:0000256" key="1">
    <source>
        <dbReference type="ARBA" id="ARBA00008645"/>
    </source>
</evidence>
<gene>
    <name evidence="3" type="ORF">BCM40_00370</name>
</gene>
<dbReference type="PRINTS" id="PR00111">
    <property type="entry name" value="ABHYDROLASE"/>
</dbReference>
<dbReference type="InterPro" id="IPR029058">
    <property type="entry name" value="AB_hydrolase_fold"/>
</dbReference>
<dbReference type="OrthoDB" id="9780932at2"/>
<dbReference type="SUPFAM" id="SSF53474">
    <property type="entry name" value="alpha/beta-Hydrolases"/>
    <property type="match status" value="1"/>
</dbReference>
<dbReference type="RefSeq" id="WP_065525014.1">
    <property type="nucleotide sequence ID" value="NZ_CP016543.2"/>
</dbReference>
<dbReference type="Pfam" id="PF12697">
    <property type="entry name" value="Abhydrolase_6"/>
    <property type="match status" value="1"/>
</dbReference>